<protein>
    <submittedName>
        <fullName evidence="1">Uncharacterized protein</fullName>
    </submittedName>
</protein>
<gene>
    <name evidence="1" type="ORF">V0288_18180</name>
</gene>
<dbReference type="RefSeq" id="WP_332866542.1">
    <property type="nucleotide sequence ID" value="NZ_JBAFSM010000039.1"/>
</dbReference>
<comment type="caution">
    <text evidence="1">The sequence shown here is derived from an EMBL/GenBank/DDBJ whole genome shotgun (WGS) entry which is preliminary data.</text>
</comment>
<dbReference type="AlphaFoldDB" id="A0AAW9R043"/>
<reference evidence="1 2" key="1">
    <citation type="submission" date="2024-01" db="EMBL/GenBank/DDBJ databases">
        <title>Genomic insights into the taxonomy and metabolism of the cyanobacterium Pannus brasiliensis CCIBt3594.</title>
        <authorList>
            <person name="Machado M."/>
            <person name="Botero N.B."/>
            <person name="Andreote A.P.D."/>
            <person name="Feitosa A.M.T."/>
            <person name="Popin R."/>
            <person name="Sivonen K."/>
            <person name="Fiore M.F."/>
        </authorList>
    </citation>
    <scope>NUCLEOTIDE SEQUENCE [LARGE SCALE GENOMIC DNA]</scope>
    <source>
        <strain evidence="1 2">CCIBt3594</strain>
    </source>
</reference>
<organism evidence="1 2">
    <name type="scientific">Pannus brasiliensis CCIBt3594</name>
    <dbReference type="NCBI Taxonomy" id="1427578"/>
    <lineage>
        <taxon>Bacteria</taxon>
        <taxon>Bacillati</taxon>
        <taxon>Cyanobacteriota</taxon>
        <taxon>Cyanophyceae</taxon>
        <taxon>Oscillatoriophycideae</taxon>
        <taxon>Chroococcales</taxon>
        <taxon>Microcystaceae</taxon>
        <taxon>Pannus</taxon>
    </lineage>
</organism>
<keyword evidence="2" id="KW-1185">Reference proteome</keyword>
<name>A0AAW9R043_9CHRO</name>
<evidence type="ECO:0000313" key="1">
    <source>
        <dbReference type="EMBL" id="MEG3439059.1"/>
    </source>
</evidence>
<dbReference type="Proteomes" id="UP001328733">
    <property type="component" value="Unassembled WGS sequence"/>
</dbReference>
<accession>A0AAW9R043</accession>
<dbReference type="EMBL" id="JBAFSM010000039">
    <property type="protein sequence ID" value="MEG3439059.1"/>
    <property type="molecule type" value="Genomic_DNA"/>
</dbReference>
<evidence type="ECO:0000313" key="2">
    <source>
        <dbReference type="Proteomes" id="UP001328733"/>
    </source>
</evidence>
<sequence>MREFCTISNLEQLTIDTFRGLSPEKREEVLQFLDLLEPDIFQKPTAGEVRRAREILERATKRAIAESPQSPFQLFDEFNRIKKAIQEDYCKPDTI</sequence>
<proteinExistence type="predicted"/>